<accession>U5HAM2</accession>
<evidence type="ECO:0000313" key="2">
    <source>
        <dbReference type="EMBL" id="KDE05329.1"/>
    </source>
</evidence>
<dbReference type="EMBL" id="AEIJ01000417">
    <property type="status" value="NOT_ANNOTATED_CDS"/>
    <property type="molecule type" value="Genomic_DNA"/>
</dbReference>
<evidence type="ECO:0008006" key="5">
    <source>
        <dbReference type="Google" id="ProtNLM"/>
    </source>
</evidence>
<evidence type="ECO:0000256" key="1">
    <source>
        <dbReference type="SAM" id="MobiDB-lite"/>
    </source>
</evidence>
<dbReference type="Proteomes" id="UP000017200">
    <property type="component" value="Unassembled WGS sequence"/>
</dbReference>
<dbReference type="InParanoid" id="U5HAM2"/>
<reference evidence="2 4" key="3">
    <citation type="journal article" date="2015" name="BMC Genomics">
        <title>Sex and parasites: genomic and transcriptomic analysis of Microbotryum lychnidis-dioicae, the biotrophic and plant-castrating anther smut fungus.</title>
        <authorList>
            <person name="Perlin M.H."/>
            <person name="Amselem J."/>
            <person name="Fontanillas E."/>
            <person name="Toh S.S."/>
            <person name="Chen Z."/>
            <person name="Goldberg J."/>
            <person name="Duplessis S."/>
            <person name="Henrissat B."/>
            <person name="Young S."/>
            <person name="Zeng Q."/>
            <person name="Aguileta G."/>
            <person name="Petit E."/>
            <person name="Badouin H."/>
            <person name="Andrews J."/>
            <person name="Razeeq D."/>
            <person name="Gabaldon T."/>
            <person name="Quesneville H."/>
            <person name="Giraud T."/>
            <person name="Hood M.E."/>
            <person name="Schultz D.J."/>
            <person name="Cuomo C.A."/>
        </authorList>
    </citation>
    <scope>NUCLEOTIDE SEQUENCE [LARGE SCALE GENOMIC DNA]</scope>
    <source>
        <strain evidence="4">p1A1 Lamole</strain>
        <strain evidence="2">P1A1 Lamole</strain>
    </source>
</reference>
<dbReference type="EMBL" id="GL541688">
    <property type="protein sequence ID" value="KDE05329.1"/>
    <property type="molecule type" value="Genomic_DNA"/>
</dbReference>
<feature type="region of interest" description="Disordered" evidence="1">
    <location>
        <begin position="61"/>
        <end position="90"/>
    </location>
</feature>
<dbReference type="AlphaFoldDB" id="U5HAM2"/>
<dbReference type="OrthoDB" id="2533570at2759"/>
<dbReference type="OMA" id="AQANESC"/>
<reference evidence="2" key="2">
    <citation type="submission" date="2010-11" db="EMBL/GenBank/DDBJ databases">
        <authorList>
            <consortium name="The Broad Institute Genome Sequencing Platform"/>
            <person name="Earl A."/>
            <person name="Ward D."/>
            <person name="Feldgarden M."/>
            <person name="Gevers D."/>
            <person name="Butler R."/>
            <person name="Young S.K."/>
            <person name="Zeng Q."/>
            <person name="Gargeya S."/>
            <person name="Fitzgerald M."/>
            <person name="Haas B."/>
            <person name="Abouelleil A."/>
            <person name="Alvarado L."/>
            <person name="Arachchi H.M."/>
            <person name="Berlin A."/>
            <person name="Brown A."/>
            <person name="Chapman S.B."/>
            <person name="Chen Z."/>
            <person name="Dunbar C."/>
            <person name="Freedman E."/>
            <person name="Gearin G."/>
            <person name="Gellesch M."/>
            <person name="Goldberg J."/>
            <person name="Griggs A."/>
            <person name="Gujja S."/>
            <person name="Heilman E."/>
            <person name="Heiman D."/>
            <person name="Howarth C."/>
            <person name="Larson L."/>
            <person name="Lui A."/>
            <person name="MacDonald P.J.P."/>
            <person name="Mehta T."/>
            <person name="Montmayeur A."/>
            <person name="Murphy C."/>
            <person name="Neiman D."/>
            <person name="Pearson M."/>
            <person name="Priest M."/>
            <person name="Roberts A."/>
            <person name="Saif S."/>
            <person name="Shea T."/>
            <person name="Shenoy N."/>
            <person name="Sisk P."/>
            <person name="Stolte C."/>
            <person name="Sykes S."/>
            <person name="White J."/>
            <person name="Yandava C."/>
            <person name="Wortman J."/>
            <person name="Nusbaum C."/>
            <person name="Birren B."/>
        </authorList>
    </citation>
    <scope>NUCLEOTIDE SEQUENCE</scope>
    <source>
        <strain evidence="2">P1A1 Lamole</strain>
    </source>
</reference>
<reference evidence="3" key="4">
    <citation type="submission" date="2015-06" db="UniProtKB">
        <authorList>
            <consortium name="EnsemblFungi"/>
        </authorList>
    </citation>
    <scope>IDENTIFICATION</scope>
</reference>
<dbReference type="SUPFAM" id="SSF52047">
    <property type="entry name" value="RNI-like"/>
    <property type="match status" value="1"/>
</dbReference>
<organism evidence="2">
    <name type="scientific">Microbotryum lychnidis-dioicae (strain p1A1 Lamole / MvSl-1064)</name>
    <name type="common">Anther smut fungus</name>
    <dbReference type="NCBI Taxonomy" id="683840"/>
    <lineage>
        <taxon>Eukaryota</taxon>
        <taxon>Fungi</taxon>
        <taxon>Dikarya</taxon>
        <taxon>Basidiomycota</taxon>
        <taxon>Pucciniomycotina</taxon>
        <taxon>Microbotryomycetes</taxon>
        <taxon>Microbotryales</taxon>
        <taxon>Microbotryaceae</taxon>
        <taxon>Microbotryum</taxon>
    </lineage>
</organism>
<sequence>MLGTMLPFEAFILIDDLLRRAELPAQDPIHHVTLNSDFTSRGKSQPEAYGITPVRSITLTRAQAETSRSPAALKSPSDPKKGRTTAPPRTADFVTEQHLITLLQKLGPTLKHLHLGELAFTSFRRQHLTQLIPLLSSSNLQTLTVIGRPAIEDQFQLHALASILPCLPNLSTLVMRHIRASTPTPNATMGRIPSFKLVSISVRDCPSFMAEHYYWLFASTMYADSLRVLDFEYPHPRAAPLRPVAWLGWPVRSLRLTTSAKGVIEGFAHNLPSLERLEINATGVAVDVIELLGNLQKPPVELADTSMGEEDGFDPRVMAFVLEVGWPRTQFRKICIRRRQGWTRLEAACKSKAVDLIELK</sequence>
<proteinExistence type="predicted"/>
<reference evidence="4" key="1">
    <citation type="submission" date="2010-11" db="EMBL/GenBank/DDBJ databases">
        <title>The genome sequence of Microbotryum violaceum strain p1A1 Lamole.</title>
        <authorList>
            <person name="Cuomo C."/>
            <person name="Perlin M."/>
            <person name="Young S.K."/>
            <person name="Zeng Q."/>
            <person name="Gargeya S."/>
            <person name="Alvarado L."/>
            <person name="Berlin A."/>
            <person name="Chapman S.B."/>
            <person name="Chen Z."/>
            <person name="Freedman E."/>
            <person name="Gellesch M."/>
            <person name="Goldberg J."/>
            <person name="Griggs A."/>
            <person name="Gujja S."/>
            <person name="Heilman E."/>
            <person name="Heiman D."/>
            <person name="Howarth C."/>
            <person name="Mehta T."/>
            <person name="Neiman D."/>
            <person name="Pearson M."/>
            <person name="Roberts A."/>
            <person name="Saif S."/>
            <person name="Shea T."/>
            <person name="Shenoy N."/>
            <person name="Sisk P."/>
            <person name="Stolte C."/>
            <person name="Sykes S."/>
            <person name="White J."/>
            <person name="Yandava C."/>
            <person name="Haas B."/>
            <person name="Nusbaum C."/>
            <person name="Birren B."/>
        </authorList>
    </citation>
    <scope>NUCLEOTIDE SEQUENCE [LARGE SCALE GENOMIC DNA]</scope>
    <source>
        <strain evidence="4">p1A1 Lamole</strain>
    </source>
</reference>
<name>U5HAM2_USTV1</name>
<protein>
    <recommendedName>
        <fullName evidence="5">F-box domain-containing protein</fullName>
    </recommendedName>
</protein>
<dbReference type="EnsemblFungi" id="MVLG_04245T0">
    <property type="protein sequence ID" value="MVLG_04245T0"/>
    <property type="gene ID" value="MVLG_04245"/>
</dbReference>
<dbReference type="Gene3D" id="3.80.10.10">
    <property type="entry name" value="Ribonuclease Inhibitor"/>
    <property type="match status" value="1"/>
</dbReference>
<dbReference type="HOGENOM" id="CLU_769868_0_0_1"/>
<evidence type="ECO:0000313" key="4">
    <source>
        <dbReference type="Proteomes" id="UP000017200"/>
    </source>
</evidence>
<gene>
    <name evidence="2" type="ORF">MVLG_04245</name>
</gene>
<evidence type="ECO:0000313" key="3">
    <source>
        <dbReference type="EnsemblFungi" id="MVLG_04245T0"/>
    </source>
</evidence>
<dbReference type="InterPro" id="IPR032675">
    <property type="entry name" value="LRR_dom_sf"/>
</dbReference>
<keyword evidence="4" id="KW-1185">Reference proteome</keyword>